<dbReference type="AlphaFoldDB" id="A0A0G1PBI5"/>
<protein>
    <submittedName>
        <fullName evidence="1">Uncharacterized protein</fullName>
    </submittedName>
</protein>
<reference evidence="1 2" key="1">
    <citation type="journal article" date="2015" name="Nature">
        <title>rRNA introns, odd ribosomes, and small enigmatic genomes across a large radiation of phyla.</title>
        <authorList>
            <person name="Brown C.T."/>
            <person name="Hug L.A."/>
            <person name="Thomas B.C."/>
            <person name="Sharon I."/>
            <person name="Castelle C.J."/>
            <person name="Singh A."/>
            <person name="Wilkins M.J."/>
            <person name="Williams K.H."/>
            <person name="Banfield J.F."/>
        </authorList>
    </citation>
    <scope>NUCLEOTIDE SEQUENCE [LARGE SCALE GENOMIC DNA]</scope>
</reference>
<evidence type="ECO:0000313" key="1">
    <source>
        <dbReference type="EMBL" id="KKU02768.1"/>
    </source>
</evidence>
<dbReference type="Proteomes" id="UP000034696">
    <property type="component" value="Unassembled WGS sequence"/>
</dbReference>
<organism evidence="1 2">
    <name type="scientific">Candidatus Giovannonibacteria bacterium GW2011_GWA2_45_21</name>
    <dbReference type="NCBI Taxonomy" id="1618649"/>
    <lineage>
        <taxon>Bacteria</taxon>
        <taxon>Candidatus Giovannoniibacteriota</taxon>
    </lineage>
</organism>
<name>A0A0G1PBI5_9BACT</name>
<gene>
    <name evidence="1" type="ORF">UX06_C0051G0003</name>
</gene>
<evidence type="ECO:0000313" key="2">
    <source>
        <dbReference type="Proteomes" id="UP000034696"/>
    </source>
</evidence>
<sequence>MALNQAAVKKETENLGSKKGELESVLKRLETPAGVEEEIHKKFQVKKPGEEALIIVEKPEKSGQPEKLSISGFFKSAGRRIWDFFKKRD</sequence>
<accession>A0A0G1PBI5</accession>
<proteinExistence type="predicted"/>
<comment type="caution">
    <text evidence="1">The sequence shown here is derived from an EMBL/GenBank/DDBJ whole genome shotgun (WGS) entry which is preliminary data.</text>
</comment>
<dbReference type="EMBL" id="LCKT01000051">
    <property type="protein sequence ID" value="KKU02768.1"/>
    <property type="molecule type" value="Genomic_DNA"/>
</dbReference>